<name>A0A7C4RR36_9BACT</name>
<accession>A0A7C4RR36</accession>
<dbReference type="AlphaFoldDB" id="A0A7C4RR36"/>
<dbReference type="EMBL" id="DSUH01000098">
    <property type="protein sequence ID" value="HGU32074.1"/>
    <property type="molecule type" value="Genomic_DNA"/>
</dbReference>
<evidence type="ECO:0008006" key="3">
    <source>
        <dbReference type="Google" id="ProtNLM"/>
    </source>
</evidence>
<organism evidence="2">
    <name type="scientific">Desulfatirhabdium butyrativorans</name>
    <dbReference type="NCBI Taxonomy" id="340467"/>
    <lineage>
        <taxon>Bacteria</taxon>
        <taxon>Pseudomonadati</taxon>
        <taxon>Thermodesulfobacteriota</taxon>
        <taxon>Desulfobacteria</taxon>
        <taxon>Desulfobacterales</taxon>
        <taxon>Desulfatirhabdiaceae</taxon>
        <taxon>Desulfatirhabdium</taxon>
    </lineage>
</organism>
<comment type="caution">
    <text evidence="2">The sequence shown here is derived from an EMBL/GenBank/DDBJ whole genome shotgun (WGS) entry which is preliminary data.</text>
</comment>
<evidence type="ECO:0000313" key="2">
    <source>
        <dbReference type="EMBL" id="HGU32074.1"/>
    </source>
</evidence>
<gene>
    <name evidence="2" type="ORF">ENS29_04370</name>
</gene>
<feature type="region of interest" description="Disordered" evidence="1">
    <location>
        <begin position="252"/>
        <end position="306"/>
    </location>
</feature>
<protein>
    <recommendedName>
        <fullName evidence="3">FecR protein domain-containing protein</fullName>
    </recommendedName>
</protein>
<reference evidence="2" key="1">
    <citation type="journal article" date="2020" name="mSystems">
        <title>Genome- and Community-Level Interaction Insights into Carbon Utilization and Element Cycling Functions of Hydrothermarchaeota in Hydrothermal Sediment.</title>
        <authorList>
            <person name="Zhou Z."/>
            <person name="Liu Y."/>
            <person name="Xu W."/>
            <person name="Pan J."/>
            <person name="Luo Z.H."/>
            <person name="Li M."/>
        </authorList>
    </citation>
    <scope>NUCLEOTIDE SEQUENCE [LARGE SCALE GENOMIC DNA]</scope>
    <source>
        <strain evidence="2">SpSt-477</strain>
    </source>
</reference>
<sequence length="306" mass="33915">MIPKRFLGIFIIMGVALGWADASFGAIATIEEMRGKVIWLSARDAAFQKPMVGMPLEANDMLQTEEGEVTVAFSDGAKLKVKPWSSAMIQEQEERDGGVFGLKKMVRRVTCFVGVLWFKSGQDRQKKNILQTPTAVAALRSSEMRFGYDNVASYLLEIEGAADIFGPFLRGDFPDLGMNVAQRSDIYQKINQSFSTSTQAVTPQEKAAANVAVLKVVLETVMSLAANPYLSEDARAVLHQIEVRIEQDLREAEQYQQEQGRPTGPTTSFDALNQTTGQSNQLETQTDDTQEYQINKKEKPSPSPSF</sequence>
<evidence type="ECO:0000256" key="1">
    <source>
        <dbReference type="SAM" id="MobiDB-lite"/>
    </source>
</evidence>
<proteinExistence type="predicted"/>
<feature type="compositionally biased region" description="Polar residues" evidence="1">
    <location>
        <begin position="254"/>
        <end position="284"/>
    </location>
</feature>